<dbReference type="Proteomes" id="UP001522868">
    <property type="component" value="Unassembled WGS sequence"/>
</dbReference>
<evidence type="ECO:0000313" key="3">
    <source>
        <dbReference type="Proteomes" id="UP001522868"/>
    </source>
</evidence>
<evidence type="ECO:0000256" key="1">
    <source>
        <dbReference type="SAM" id="MobiDB-lite"/>
    </source>
</evidence>
<feature type="region of interest" description="Disordered" evidence="1">
    <location>
        <begin position="45"/>
        <end position="67"/>
    </location>
</feature>
<proteinExistence type="predicted"/>
<name>A0ABT0IGN0_9ACTN</name>
<reference evidence="2 3" key="1">
    <citation type="submission" date="2022-04" db="EMBL/GenBank/DDBJ databases">
        <title>Streptomyces sp. nov. LCR6-01 isolated from Lichen of Dirinaria sp.</title>
        <authorList>
            <person name="Kanchanasin P."/>
            <person name="Tanasupawat S."/>
            <person name="Phongsopitanun W."/>
        </authorList>
    </citation>
    <scope>NUCLEOTIDE SEQUENCE [LARGE SCALE GENOMIC DNA]</scope>
    <source>
        <strain evidence="2 3">LCR6-01</strain>
    </source>
</reference>
<dbReference type="RefSeq" id="WP_248636296.1">
    <property type="nucleotide sequence ID" value="NZ_JALPTH010000027.1"/>
</dbReference>
<comment type="caution">
    <text evidence="2">The sequence shown here is derived from an EMBL/GenBank/DDBJ whole genome shotgun (WGS) entry which is preliminary data.</text>
</comment>
<dbReference type="EMBL" id="JALPTH010000027">
    <property type="protein sequence ID" value="MCK8680481.1"/>
    <property type="molecule type" value="Genomic_DNA"/>
</dbReference>
<organism evidence="2 3">
    <name type="scientific">Streptomyces lichenis</name>
    <dbReference type="NCBI Taxonomy" id="2306967"/>
    <lineage>
        <taxon>Bacteria</taxon>
        <taxon>Bacillati</taxon>
        <taxon>Actinomycetota</taxon>
        <taxon>Actinomycetes</taxon>
        <taxon>Kitasatosporales</taxon>
        <taxon>Streptomycetaceae</taxon>
        <taxon>Streptomyces</taxon>
    </lineage>
</organism>
<gene>
    <name evidence="2" type="ORF">M1O15_24395</name>
</gene>
<protein>
    <submittedName>
        <fullName evidence="2">Uncharacterized protein</fullName>
    </submittedName>
</protein>
<keyword evidence="3" id="KW-1185">Reference proteome</keyword>
<evidence type="ECO:0000313" key="2">
    <source>
        <dbReference type="EMBL" id="MCK8680481.1"/>
    </source>
</evidence>
<feature type="compositionally biased region" description="Gly residues" evidence="1">
    <location>
        <begin position="45"/>
        <end position="60"/>
    </location>
</feature>
<accession>A0ABT0IGN0</accession>
<sequence length="100" mass="10507">MPAVREYFRANGTKVRAHWRNAARSNGQVALLAAVVLVVFAASGGGASGANGERGGGGKRLPGPRPTTVYPITWPGWDKPVPKPSPTVSYPIVFPKQGAR</sequence>